<dbReference type="Pfam" id="PF00245">
    <property type="entry name" value="Alk_phosphatase"/>
    <property type="match status" value="1"/>
</dbReference>
<organism evidence="1">
    <name type="scientific">human gut metagenome</name>
    <dbReference type="NCBI Taxonomy" id="408170"/>
    <lineage>
        <taxon>unclassified sequences</taxon>
        <taxon>metagenomes</taxon>
        <taxon>organismal metagenomes</taxon>
    </lineage>
</organism>
<feature type="non-terminal residue" evidence="1">
    <location>
        <position position="71"/>
    </location>
</feature>
<dbReference type="EMBL" id="AZMM01003654">
    <property type="protein sequence ID" value="ETJ42382.1"/>
    <property type="molecule type" value="Genomic_DNA"/>
</dbReference>
<gene>
    <name evidence="1" type="ORF">Q604_UNBC03654G0001</name>
</gene>
<name>W1YIU5_9ZZZZ</name>
<dbReference type="SUPFAM" id="SSF53649">
    <property type="entry name" value="Alkaline phosphatase-like"/>
    <property type="match status" value="1"/>
</dbReference>
<protein>
    <submittedName>
        <fullName evidence="1">Putative alkaline phosphatase</fullName>
    </submittedName>
</protein>
<reference evidence="1" key="1">
    <citation type="submission" date="2013-12" db="EMBL/GenBank/DDBJ databases">
        <title>A Varibaculum cambriense genome reconstructed from a premature infant gut community with otherwise low bacterial novelty that shifts toward anaerobic metabolism during the third week of life.</title>
        <authorList>
            <person name="Brown C.T."/>
            <person name="Sharon I."/>
            <person name="Thomas B.C."/>
            <person name="Castelle C.J."/>
            <person name="Morowitz M.J."/>
            <person name="Banfield J.F."/>
        </authorList>
    </citation>
    <scope>NUCLEOTIDE SEQUENCE</scope>
</reference>
<comment type="caution">
    <text evidence="1">The sequence shown here is derived from an EMBL/GenBank/DDBJ whole genome shotgun (WGS) entry which is preliminary data.</text>
</comment>
<accession>W1YIU5</accession>
<dbReference type="InterPro" id="IPR001952">
    <property type="entry name" value="Alkaline_phosphatase"/>
</dbReference>
<feature type="non-terminal residue" evidence="1">
    <location>
        <position position="1"/>
    </location>
</feature>
<dbReference type="AlphaFoldDB" id="W1YIU5"/>
<dbReference type="GO" id="GO:0016791">
    <property type="term" value="F:phosphatase activity"/>
    <property type="evidence" value="ECO:0007669"/>
    <property type="project" value="InterPro"/>
</dbReference>
<dbReference type="InterPro" id="IPR017850">
    <property type="entry name" value="Alkaline_phosphatase_core_sf"/>
</dbReference>
<proteinExistence type="predicted"/>
<sequence length="71" mass="7369">AFSATVEAEGTYTAADGATHEWTAGTSVLDNVKAQGYQVVTNTSELAALTTADQDSPVLGLFSSGNMPRQF</sequence>
<evidence type="ECO:0000313" key="1">
    <source>
        <dbReference type="EMBL" id="ETJ42382.1"/>
    </source>
</evidence>
<dbReference type="Gene3D" id="3.40.720.10">
    <property type="entry name" value="Alkaline Phosphatase, subunit A"/>
    <property type="match status" value="1"/>
</dbReference>